<evidence type="ECO:0000259" key="6">
    <source>
        <dbReference type="PROSITE" id="PS50600"/>
    </source>
</evidence>
<keyword evidence="2" id="KW-0645">Protease</keyword>
<proteinExistence type="inferred from homology"/>
<dbReference type="HOGENOM" id="CLU_063260_0_0_1"/>
<evidence type="ECO:0000256" key="1">
    <source>
        <dbReference type="ARBA" id="ARBA00005234"/>
    </source>
</evidence>
<dbReference type="GO" id="GO:0019784">
    <property type="term" value="F:deNEDDylase activity"/>
    <property type="evidence" value="ECO:0007669"/>
    <property type="project" value="InterPro"/>
</dbReference>
<feature type="region of interest" description="Disordered" evidence="5">
    <location>
        <begin position="37"/>
        <end position="97"/>
    </location>
</feature>
<dbReference type="GO" id="GO:0006508">
    <property type="term" value="P:proteolysis"/>
    <property type="evidence" value="ECO:0007669"/>
    <property type="project" value="UniProtKB-KW"/>
</dbReference>
<dbReference type="Gene3D" id="3.40.395.10">
    <property type="entry name" value="Adenoviral Proteinase, Chain A"/>
    <property type="match status" value="1"/>
</dbReference>
<dbReference type="PANTHER" id="PTHR46468">
    <property type="entry name" value="SENTRIN-SPECIFIC PROTEASE 8"/>
    <property type="match status" value="1"/>
</dbReference>
<reference evidence="7" key="1">
    <citation type="journal article" date="2009" name="Nature">
        <title>Evolution of pathogenicity and sexual reproduction in eight Candida genomes.</title>
        <authorList>
            <person name="Butler G."/>
            <person name="Rasmussen M.D."/>
            <person name="Lin M.F."/>
            <person name="Santos M.A."/>
            <person name="Sakthikumar S."/>
            <person name="Munro C.A."/>
            <person name="Rheinbay E."/>
            <person name="Grabherr M."/>
            <person name="Forche A."/>
            <person name="Reedy J.L."/>
            <person name="Agrafioti I."/>
            <person name="Arnaud M.B."/>
            <person name="Bates S."/>
            <person name="Brown A.J."/>
            <person name="Brunke S."/>
            <person name="Costanzo M.C."/>
            <person name="Fitzpatrick D.A."/>
            <person name="de Groot P.W."/>
            <person name="Harris D."/>
            <person name="Hoyer L.L."/>
            <person name="Hube B."/>
            <person name="Klis F.M."/>
            <person name="Kodira C."/>
            <person name="Lennard N."/>
            <person name="Logue M.E."/>
            <person name="Martin R."/>
            <person name="Neiman A.M."/>
            <person name="Nikolaou E."/>
            <person name="Quail M.A."/>
            <person name="Quinn J."/>
            <person name="Santos M.C."/>
            <person name="Schmitzberger F.F."/>
            <person name="Sherlock G."/>
            <person name="Shah P."/>
            <person name="Silverstein K.A."/>
            <person name="Skrzypek M.S."/>
            <person name="Soll D."/>
            <person name="Staggs R."/>
            <person name="Stansfield I."/>
            <person name="Stumpf M.P."/>
            <person name="Sudbery P.E."/>
            <person name="Srikantha T."/>
            <person name="Zeng Q."/>
            <person name="Berman J."/>
            <person name="Berriman M."/>
            <person name="Heitman J."/>
            <person name="Gow N.A."/>
            <person name="Lorenz M.C."/>
            <person name="Birren B.W."/>
            <person name="Kellis M."/>
            <person name="Cuomo C.A."/>
        </authorList>
    </citation>
    <scope>NUCLEOTIDE SEQUENCE [LARGE SCALE GENOMIC DNA]</scope>
    <source>
        <strain evidence="7">MYA-3404</strain>
    </source>
</reference>
<sequence length="355" mass="40992">MTSVVYVNYKGYCMPDEPIEPNKDVVVTNGLQELPWDLYLPEDADDEDRENNEKSKSPTPTSPPKKLSKSEKREARQLKKANASRRKKLQREQELASNGVGSKIPEFKPFMAKRELKSLFNRIVEEKCESGKTDSKILQYHSIALYKSDLEYILPGEWLNDNNISLIYELIIQMFIKSGRKFSNQIQILFPSVIQLLMHFPGDVEGLLPVDDLKKSKLIFLPLNFLDELDVDLEDDNNGDHWALGVLSLLDNTLYVYDSMQIDDDESTDAQLKNLAQKLQDCHSFVNGKIKIQMLNCDQQQNFDDCGIYVIMISCYLINQLLFHDEISLDIKNVKFNPLDARLYIMKLVSRLIRE</sequence>
<evidence type="ECO:0000256" key="2">
    <source>
        <dbReference type="ARBA" id="ARBA00022670"/>
    </source>
</evidence>
<dbReference type="Pfam" id="PF02902">
    <property type="entry name" value="Peptidase_C48"/>
    <property type="match status" value="1"/>
</dbReference>
<keyword evidence="4" id="KW-0788">Thiol protease</keyword>
<keyword evidence="8" id="KW-1185">Reference proteome</keyword>
<gene>
    <name evidence="7" type="ORF">CTRG_02468</name>
</gene>
<comment type="similarity">
    <text evidence="1">Belongs to the peptidase C48 family.</text>
</comment>
<dbReference type="KEGG" id="ctp:CTRG_02468"/>
<protein>
    <recommendedName>
        <fullName evidence="6">Ubiquitin-like protease family profile domain-containing protein</fullName>
    </recommendedName>
</protein>
<dbReference type="GO" id="GO:0008234">
    <property type="term" value="F:cysteine-type peptidase activity"/>
    <property type="evidence" value="ECO:0007669"/>
    <property type="project" value="UniProtKB-KW"/>
</dbReference>
<reference evidence="7" key="2">
    <citation type="submission" date="2009-06" db="EMBL/GenBank/DDBJ databases">
        <authorList>
            <consortium name="The Broad Institute Genome Sequencing Platform"/>
            <person name="Birren B."/>
            <person name="Lander E."/>
            <person name="Galagan J."/>
            <person name="Nusbaum C."/>
            <person name="Devon K."/>
            <person name="Cuomo C."/>
            <person name="Kellis M."/>
            <person name="Rasmussen M.D."/>
            <person name="Grochow J.A."/>
            <person name="Jaffe D."/>
            <person name="Butler J."/>
            <person name="Alvarez P."/>
            <person name="Gnerre S."/>
            <person name="Grabherr M."/>
            <person name="Kleber M."/>
            <person name="Mauceli E."/>
            <person name="Brockman W."/>
            <person name="MacCallum I.A."/>
            <person name="Rounsley S."/>
            <person name="Young S."/>
            <person name="LaButti K."/>
            <person name="Pushparaj V."/>
            <person name="DeCaprio D."/>
            <person name="Crawford M."/>
            <person name="Koehrsen M."/>
            <person name="Engels R."/>
            <person name="Montgomery P."/>
            <person name="Pearson M."/>
            <person name="Howarth C."/>
            <person name="Larson L."/>
            <person name="Luoma S."/>
            <person name="White J."/>
            <person name="Zeng Q."/>
            <person name="Kodira C."/>
            <person name="Yandava C."/>
            <person name="Alvarado L."/>
            <person name="O'Leary S."/>
            <person name="Soll D.R."/>
            <person name="Srikantha T."/>
        </authorList>
    </citation>
    <scope>NUCLEOTIDE SEQUENCE</scope>
    <source>
        <strain evidence="7">MYA-3404</strain>
    </source>
</reference>
<dbReference type="OrthoDB" id="5065855at2759"/>
<dbReference type="GeneID" id="8297586"/>
<evidence type="ECO:0000256" key="3">
    <source>
        <dbReference type="ARBA" id="ARBA00022801"/>
    </source>
</evidence>
<dbReference type="VEuPathDB" id="FungiDB:CTRG_02468"/>
<dbReference type="PROSITE" id="PS50600">
    <property type="entry name" value="ULP_PROTEASE"/>
    <property type="match status" value="1"/>
</dbReference>
<organism evidence="7 8">
    <name type="scientific">Candida tropicalis (strain ATCC MYA-3404 / T1)</name>
    <name type="common">Yeast</name>
    <dbReference type="NCBI Taxonomy" id="294747"/>
    <lineage>
        <taxon>Eukaryota</taxon>
        <taxon>Fungi</taxon>
        <taxon>Dikarya</taxon>
        <taxon>Ascomycota</taxon>
        <taxon>Saccharomycotina</taxon>
        <taxon>Pichiomycetes</taxon>
        <taxon>Debaryomycetaceae</taxon>
        <taxon>Candida/Lodderomyces clade</taxon>
        <taxon>Candida</taxon>
    </lineage>
</organism>
<dbReference type="STRING" id="294747.C5M7U6"/>
<feature type="domain" description="Ubiquitin-like protease family profile" evidence="6">
    <location>
        <begin position="143"/>
        <end position="317"/>
    </location>
</feature>
<evidence type="ECO:0000313" key="7">
    <source>
        <dbReference type="EMBL" id="EER33650.1"/>
    </source>
</evidence>
<dbReference type="GO" id="GO:0000338">
    <property type="term" value="P:protein deneddylation"/>
    <property type="evidence" value="ECO:0007669"/>
    <property type="project" value="UniProtKB-ARBA"/>
</dbReference>
<dbReference type="eggNOG" id="KOG3246">
    <property type="taxonomic scope" value="Eukaryota"/>
</dbReference>
<dbReference type="Proteomes" id="UP000002037">
    <property type="component" value="Unassembled WGS sequence"/>
</dbReference>
<feature type="compositionally biased region" description="Basic and acidic residues" evidence="5">
    <location>
        <begin position="68"/>
        <end position="77"/>
    </location>
</feature>
<accession>C5M7U6</accession>
<dbReference type="FunFam" id="3.40.395.10:FF:000008">
    <property type="entry name" value="Ulp1 protease family protein"/>
    <property type="match status" value="1"/>
</dbReference>
<evidence type="ECO:0000313" key="8">
    <source>
        <dbReference type="Proteomes" id="UP000002037"/>
    </source>
</evidence>
<dbReference type="AlphaFoldDB" id="C5M7U6"/>
<name>C5M7U6_CANTT</name>
<dbReference type="InterPro" id="IPR044613">
    <property type="entry name" value="Nep1/2-like"/>
</dbReference>
<feature type="compositionally biased region" description="Acidic residues" evidence="5">
    <location>
        <begin position="40"/>
        <end position="50"/>
    </location>
</feature>
<dbReference type="PANTHER" id="PTHR46468:SF1">
    <property type="entry name" value="SENTRIN-SPECIFIC PROTEASE 8"/>
    <property type="match status" value="1"/>
</dbReference>
<dbReference type="EMBL" id="GG692397">
    <property type="protein sequence ID" value="EER33650.1"/>
    <property type="molecule type" value="Genomic_DNA"/>
</dbReference>
<feature type="compositionally biased region" description="Basic residues" evidence="5">
    <location>
        <begin position="78"/>
        <end position="89"/>
    </location>
</feature>
<dbReference type="SUPFAM" id="SSF54001">
    <property type="entry name" value="Cysteine proteinases"/>
    <property type="match status" value="1"/>
</dbReference>
<keyword evidence="3" id="KW-0378">Hydrolase</keyword>
<dbReference type="RefSeq" id="XP_002548171.1">
    <property type="nucleotide sequence ID" value="XM_002548125.1"/>
</dbReference>
<evidence type="ECO:0000256" key="5">
    <source>
        <dbReference type="SAM" id="MobiDB-lite"/>
    </source>
</evidence>
<evidence type="ECO:0000256" key="4">
    <source>
        <dbReference type="ARBA" id="ARBA00022807"/>
    </source>
</evidence>
<dbReference type="InterPro" id="IPR003653">
    <property type="entry name" value="Peptidase_C48_C"/>
</dbReference>
<dbReference type="InterPro" id="IPR038765">
    <property type="entry name" value="Papain-like_cys_pep_sf"/>
</dbReference>